<dbReference type="OrthoDB" id="5334830at2"/>
<name>A0A4V6HYZ5_9HELI</name>
<dbReference type="InterPro" id="IPR007167">
    <property type="entry name" value="Fe-transptr_FeoA-like"/>
</dbReference>
<gene>
    <name evidence="3" type="ORF">LS81_007715</name>
</gene>
<feature type="domain" description="Ferrous iron transporter FeoA-like" evidence="2">
    <location>
        <begin position="1"/>
        <end position="74"/>
    </location>
</feature>
<evidence type="ECO:0000313" key="4">
    <source>
        <dbReference type="Proteomes" id="UP000029878"/>
    </source>
</evidence>
<dbReference type="SMART" id="SM00899">
    <property type="entry name" value="FeoA"/>
    <property type="match status" value="1"/>
</dbReference>
<dbReference type="Gene3D" id="2.30.30.90">
    <property type="match status" value="1"/>
</dbReference>
<organism evidence="3 4">
    <name type="scientific">Helicobacter trogontum</name>
    <dbReference type="NCBI Taxonomy" id="50960"/>
    <lineage>
        <taxon>Bacteria</taxon>
        <taxon>Pseudomonadati</taxon>
        <taxon>Campylobacterota</taxon>
        <taxon>Epsilonproteobacteria</taxon>
        <taxon>Campylobacterales</taxon>
        <taxon>Helicobacteraceae</taxon>
        <taxon>Helicobacter</taxon>
    </lineage>
</organism>
<dbReference type="InterPro" id="IPR038157">
    <property type="entry name" value="FeoA_core_dom"/>
</dbReference>
<dbReference type="EMBL" id="JRPL02000019">
    <property type="protein sequence ID" value="TLD82542.1"/>
    <property type="molecule type" value="Genomic_DNA"/>
</dbReference>
<accession>A0A4V6HYZ5</accession>
<reference evidence="3 4" key="1">
    <citation type="journal article" date="2014" name="Genome Announc.">
        <title>Draft genome sequences of eight enterohepatic helicobacter species isolated from both laboratory and wild rodents.</title>
        <authorList>
            <person name="Sheh A."/>
            <person name="Shen Z."/>
            <person name="Fox J.G."/>
        </authorList>
    </citation>
    <scope>NUCLEOTIDE SEQUENCE [LARGE SCALE GENOMIC DNA]</scope>
    <source>
        <strain evidence="3 4">ATCC 700114</strain>
    </source>
</reference>
<evidence type="ECO:0000256" key="1">
    <source>
        <dbReference type="ARBA" id="ARBA00023004"/>
    </source>
</evidence>
<dbReference type="AlphaFoldDB" id="A0A4V6HYZ5"/>
<keyword evidence="1" id="KW-0408">Iron</keyword>
<dbReference type="Proteomes" id="UP000029878">
    <property type="component" value="Unassembled WGS sequence"/>
</dbReference>
<evidence type="ECO:0000259" key="2">
    <source>
        <dbReference type="SMART" id="SM00899"/>
    </source>
</evidence>
<sequence>MTLLDMRHNETYKVRSVRGMQNLLIQRLHSLGICEGAFVRLGYVSMWQHTYSVYVNGAQVALRKSEAALIEIEKVE</sequence>
<protein>
    <submittedName>
        <fullName evidence="3">Ferrous iron transport protein A</fullName>
    </submittedName>
</protein>
<dbReference type="Pfam" id="PF04023">
    <property type="entry name" value="FeoA"/>
    <property type="match status" value="1"/>
</dbReference>
<dbReference type="RefSeq" id="WP_034345158.1">
    <property type="nucleotide sequence ID" value="NZ_FZNG01000014.1"/>
</dbReference>
<proteinExistence type="predicted"/>
<dbReference type="SUPFAM" id="SSF50037">
    <property type="entry name" value="C-terminal domain of transcriptional repressors"/>
    <property type="match status" value="1"/>
</dbReference>
<dbReference type="InterPro" id="IPR008988">
    <property type="entry name" value="Transcriptional_repressor_C"/>
</dbReference>
<evidence type="ECO:0000313" key="3">
    <source>
        <dbReference type="EMBL" id="TLD82542.1"/>
    </source>
</evidence>
<comment type="caution">
    <text evidence="3">The sequence shown here is derived from an EMBL/GenBank/DDBJ whole genome shotgun (WGS) entry which is preliminary data.</text>
</comment>
<dbReference type="GO" id="GO:0046914">
    <property type="term" value="F:transition metal ion binding"/>
    <property type="evidence" value="ECO:0007669"/>
    <property type="project" value="InterPro"/>
</dbReference>